<dbReference type="AlphaFoldDB" id="A0A1G5RPL4"/>
<proteinExistence type="predicted"/>
<dbReference type="EMBL" id="FMWK01000001">
    <property type="protein sequence ID" value="SCZ76053.1"/>
    <property type="molecule type" value="Genomic_DNA"/>
</dbReference>
<evidence type="ECO:0000313" key="1">
    <source>
        <dbReference type="EMBL" id="SCZ76053.1"/>
    </source>
</evidence>
<evidence type="ECO:0000313" key="2">
    <source>
        <dbReference type="Proteomes" id="UP000199428"/>
    </source>
</evidence>
<organism evidence="1 2">
    <name type="scientific">Pseudobutyrivibrio xylanivorans</name>
    <dbReference type="NCBI Taxonomy" id="185007"/>
    <lineage>
        <taxon>Bacteria</taxon>
        <taxon>Bacillati</taxon>
        <taxon>Bacillota</taxon>
        <taxon>Clostridia</taxon>
        <taxon>Lachnospirales</taxon>
        <taxon>Lachnospiraceae</taxon>
        <taxon>Pseudobutyrivibrio</taxon>
    </lineage>
</organism>
<gene>
    <name evidence="1" type="ORF">SAMN02910350_00054</name>
</gene>
<dbReference type="Proteomes" id="UP000199428">
    <property type="component" value="Unassembled WGS sequence"/>
</dbReference>
<name>A0A1G5RPL4_PSEXY</name>
<dbReference type="RefSeq" id="WP_090160394.1">
    <property type="nucleotide sequence ID" value="NZ_FMWK01000001.1"/>
</dbReference>
<accession>A0A1G5RPL4</accession>
<protein>
    <submittedName>
        <fullName evidence="1">Uncharacterized protein</fullName>
    </submittedName>
</protein>
<reference evidence="1 2" key="1">
    <citation type="submission" date="2016-10" db="EMBL/GenBank/DDBJ databases">
        <authorList>
            <person name="de Groot N.N."/>
        </authorList>
    </citation>
    <scope>NUCLEOTIDE SEQUENCE [LARGE SCALE GENOMIC DNA]</scope>
    <source>
        <strain evidence="1 2">DSM 10317</strain>
    </source>
</reference>
<sequence length="265" mass="31554">MENLKVKMEEQLKEIDRLITKSNKTLERLKDIPNKKIIVSKSNGSTQYYWVDWKTKERKYVSVSEKRLLRNVAQRDYEEVVNRKLCSLKSTLEKFINKYDIDEIYAVYNKMSEGKKALVTPIEEVDEVYIKKWLNDTYDPMGFMDNTEFYSNNGVRVRSKSELIIANLLEQYEIPYKYERPIQLRGLGNVRPDFICLNKRERKEFVWEHFGMMDNGEYANKNISKLNMYQQNGYYLGENMIASFETSQKPISSKNIKTLIEQHLQ</sequence>